<protein>
    <recommendedName>
        <fullName evidence="9">Serine hydroxymethyltransferase</fullName>
        <shortName evidence="9">SHMT</shortName>
        <shortName evidence="9">Serine methylase</shortName>
        <ecNumber evidence="9">2.1.2.1</ecNumber>
    </recommendedName>
</protein>
<dbReference type="GO" id="GO:0035999">
    <property type="term" value="P:tetrahydrofolate interconversion"/>
    <property type="evidence" value="ECO:0007669"/>
    <property type="project" value="UniProtKB-UniRule"/>
</dbReference>
<keyword evidence="12" id="KW-0489">Methyltransferase</keyword>
<dbReference type="GO" id="GO:0030170">
    <property type="term" value="F:pyridoxal phosphate binding"/>
    <property type="evidence" value="ECO:0007669"/>
    <property type="project" value="UniProtKB-UniRule"/>
</dbReference>
<comment type="subunit">
    <text evidence="4 9">Homodimer.</text>
</comment>
<evidence type="ECO:0000256" key="4">
    <source>
        <dbReference type="ARBA" id="ARBA00011738"/>
    </source>
</evidence>
<sequence>MKDDLLHSLIQRETIRQSETMDLIASENYTSPEVLQAVGSVFSNKYAEGYPRKRYYQGNAVADELEELAISRGLTLFGLSSEEWSLNVQPYSGSPANLAVYLALLAPGEKVMGMQLSMGGHLTHGHKVSATGIIWNQVPYGVSKDTEMLDYNELMETAKREMPKMIIAGYTAYPRVIDWKKFREIADAVGAYLFVDMSHLAGLVAGDSYPSPFQYADVVTTTTHKTLRGPRSAIIFTRKQGLKIKDQGKKLFTIAEAIDKAVFPGLQGGPHLNQIAGIAQTFFEASTPEFKIYAAQIVKNARALAEALSELGWRIVSGGTDSHLLLVDTMSKNIGGKDAAIELEKANIVTNMNTIPFDPQPPMNPSGLRLGTPSCTTRGMKEKEIGLVAEYINAVLLKTRTPEEVQKDVLALCKKFPLLY</sequence>
<dbReference type="Gene3D" id="3.90.1150.10">
    <property type="entry name" value="Aspartate Aminotransferase, domain 1"/>
    <property type="match status" value="1"/>
</dbReference>
<dbReference type="NCBIfam" id="NF000586">
    <property type="entry name" value="PRK00011.1"/>
    <property type="match status" value="1"/>
</dbReference>
<dbReference type="InterPro" id="IPR001085">
    <property type="entry name" value="Ser_HO-MeTrfase"/>
</dbReference>
<evidence type="ECO:0000256" key="2">
    <source>
        <dbReference type="ARBA" id="ARBA00004496"/>
    </source>
</evidence>
<dbReference type="AlphaFoldDB" id="A0A1F6BWF9"/>
<comment type="catalytic activity">
    <reaction evidence="9">
        <text>(6R)-5,10-methylene-5,6,7,8-tetrahydrofolate + glycine + H2O = (6S)-5,6,7,8-tetrahydrofolate + L-serine</text>
        <dbReference type="Rhea" id="RHEA:15481"/>
        <dbReference type="ChEBI" id="CHEBI:15377"/>
        <dbReference type="ChEBI" id="CHEBI:15636"/>
        <dbReference type="ChEBI" id="CHEBI:33384"/>
        <dbReference type="ChEBI" id="CHEBI:57305"/>
        <dbReference type="ChEBI" id="CHEBI:57453"/>
        <dbReference type="EC" id="2.1.2.1"/>
    </reaction>
</comment>
<evidence type="ECO:0000256" key="9">
    <source>
        <dbReference type="HAMAP-Rule" id="MF_00051"/>
    </source>
</evidence>
<keyword evidence="8 9" id="KW-0663">Pyridoxal phosphate</keyword>
<dbReference type="InterPro" id="IPR019798">
    <property type="entry name" value="Ser_HO-MeTrfase_PLP_BS"/>
</dbReference>
<feature type="binding site" evidence="9">
    <location>
        <begin position="120"/>
        <end position="122"/>
    </location>
    <ligand>
        <name>(6S)-5,6,7,8-tetrahydrofolate</name>
        <dbReference type="ChEBI" id="CHEBI:57453"/>
    </ligand>
</feature>
<evidence type="ECO:0000313" key="13">
    <source>
        <dbReference type="Proteomes" id="UP000176996"/>
    </source>
</evidence>
<dbReference type="GO" id="GO:0008168">
    <property type="term" value="F:methyltransferase activity"/>
    <property type="evidence" value="ECO:0007669"/>
    <property type="project" value="UniProtKB-KW"/>
</dbReference>
<feature type="domain" description="Serine hydroxymethyltransferase-like" evidence="11">
    <location>
        <begin position="2"/>
        <end position="392"/>
    </location>
</feature>
<dbReference type="InterPro" id="IPR049943">
    <property type="entry name" value="Ser_HO-MeTrfase-like"/>
</dbReference>
<evidence type="ECO:0000256" key="5">
    <source>
        <dbReference type="ARBA" id="ARBA00022490"/>
    </source>
</evidence>
<dbReference type="GO" id="GO:0004372">
    <property type="term" value="F:glycine hydroxymethyltransferase activity"/>
    <property type="evidence" value="ECO:0007669"/>
    <property type="project" value="UniProtKB-UniRule"/>
</dbReference>
<dbReference type="EC" id="2.1.2.1" evidence="9"/>
<dbReference type="Gene3D" id="3.40.640.10">
    <property type="entry name" value="Type I PLP-dependent aspartate aminotransferase-like (Major domain)"/>
    <property type="match status" value="1"/>
</dbReference>
<keyword evidence="9" id="KW-0028">Amino-acid biosynthesis</keyword>
<evidence type="ECO:0000256" key="8">
    <source>
        <dbReference type="ARBA" id="ARBA00022898"/>
    </source>
</evidence>
<organism evidence="12 13">
    <name type="scientific">Candidatus Jorgensenbacteria bacterium RIFCSPLOWO2_01_FULL_45_25b</name>
    <dbReference type="NCBI Taxonomy" id="1798471"/>
    <lineage>
        <taxon>Bacteria</taxon>
        <taxon>Candidatus Joergenseniibacteriota</taxon>
    </lineage>
</organism>
<gene>
    <name evidence="9 12" type="primary">glyA</name>
    <name evidence="12" type="ORF">A3A21_04030</name>
</gene>
<dbReference type="Pfam" id="PF00464">
    <property type="entry name" value="SHMT"/>
    <property type="match status" value="1"/>
</dbReference>
<dbReference type="PANTHER" id="PTHR11680">
    <property type="entry name" value="SERINE HYDROXYMETHYLTRANSFERASE"/>
    <property type="match status" value="1"/>
</dbReference>
<dbReference type="GO" id="GO:0005737">
    <property type="term" value="C:cytoplasm"/>
    <property type="evidence" value="ECO:0007669"/>
    <property type="project" value="UniProtKB-SubCell"/>
</dbReference>
<accession>A0A1F6BWF9</accession>
<comment type="caution">
    <text evidence="9">Lacks conserved residue(s) required for the propagation of feature annotation.</text>
</comment>
<dbReference type="HAMAP" id="MF_00051">
    <property type="entry name" value="SHMT"/>
    <property type="match status" value="1"/>
</dbReference>
<evidence type="ECO:0000256" key="6">
    <source>
        <dbReference type="ARBA" id="ARBA00022563"/>
    </source>
</evidence>
<evidence type="ECO:0000256" key="3">
    <source>
        <dbReference type="ARBA" id="ARBA00006376"/>
    </source>
</evidence>
<feature type="site" description="Plays an important role in substrate specificity" evidence="9">
    <location>
        <position position="224"/>
    </location>
</feature>
<reference evidence="12 13" key="1">
    <citation type="journal article" date="2016" name="Nat. Commun.">
        <title>Thousands of microbial genomes shed light on interconnected biogeochemical processes in an aquifer system.</title>
        <authorList>
            <person name="Anantharaman K."/>
            <person name="Brown C.T."/>
            <person name="Hug L.A."/>
            <person name="Sharon I."/>
            <person name="Castelle C.J."/>
            <person name="Probst A.J."/>
            <person name="Thomas B.C."/>
            <person name="Singh A."/>
            <person name="Wilkins M.J."/>
            <person name="Karaoz U."/>
            <person name="Brodie E.L."/>
            <person name="Williams K.H."/>
            <person name="Hubbard S.S."/>
            <person name="Banfield J.F."/>
        </authorList>
    </citation>
    <scope>NUCLEOTIDE SEQUENCE [LARGE SCALE GENOMIC DNA]</scope>
</reference>
<dbReference type="Proteomes" id="UP000176996">
    <property type="component" value="Unassembled WGS sequence"/>
</dbReference>
<name>A0A1F6BWF9_9BACT</name>
<dbReference type="CDD" id="cd00378">
    <property type="entry name" value="SHMT"/>
    <property type="match status" value="1"/>
</dbReference>
<feature type="binding site" evidence="9">
    <location>
        <position position="116"/>
    </location>
    <ligand>
        <name>(6S)-5,6,7,8-tetrahydrofolate</name>
        <dbReference type="ChEBI" id="CHEBI:57453"/>
    </ligand>
</feature>
<dbReference type="FunFam" id="3.40.640.10:FF:000001">
    <property type="entry name" value="Serine hydroxymethyltransferase"/>
    <property type="match status" value="1"/>
</dbReference>
<dbReference type="InterPro" id="IPR015424">
    <property type="entry name" value="PyrdxlP-dep_Trfase"/>
</dbReference>
<dbReference type="PIRSF" id="PIRSF000412">
    <property type="entry name" value="SHMT"/>
    <property type="match status" value="1"/>
</dbReference>
<dbReference type="STRING" id="1798471.A3A21_04030"/>
<feature type="modified residue" description="N6-(pyridoxal phosphate)lysine" evidence="9 10">
    <location>
        <position position="225"/>
    </location>
</feature>
<dbReference type="EMBL" id="MFKK01000013">
    <property type="protein sequence ID" value="OGG41295.1"/>
    <property type="molecule type" value="Genomic_DNA"/>
</dbReference>
<dbReference type="InterPro" id="IPR039429">
    <property type="entry name" value="SHMT-like_dom"/>
</dbReference>
<dbReference type="InterPro" id="IPR015422">
    <property type="entry name" value="PyrdxlP-dep_Trfase_small"/>
</dbReference>
<comment type="caution">
    <text evidence="12">The sequence shown here is derived from an EMBL/GenBank/DDBJ whole genome shotgun (WGS) entry which is preliminary data.</text>
</comment>
<evidence type="ECO:0000256" key="10">
    <source>
        <dbReference type="PIRSR" id="PIRSR000412-50"/>
    </source>
</evidence>
<comment type="cofactor">
    <cofactor evidence="1 9 10">
        <name>pyridoxal 5'-phosphate</name>
        <dbReference type="ChEBI" id="CHEBI:597326"/>
    </cofactor>
</comment>
<evidence type="ECO:0000256" key="7">
    <source>
        <dbReference type="ARBA" id="ARBA00022679"/>
    </source>
</evidence>
<proteinExistence type="inferred from homology"/>
<evidence type="ECO:0000259" key="11">
    <source>
        <dbReference type="Pfam" id="PF00464"/>
    </source>
</evidence>
<dbReference type="GO" id="GO:0032259">
    <property type="term" value="P:methylation"/>
    <property type="evidence" value="ECO:0007669"/>
    <property type="project" value="UniProtKB-KW"/>
</dbReference>
<keyword evidence="6 9" id="KW-0554">One-carbon metabolism</keyword>
<evidence type="ECO:0000256" key="1">
    <source>
        <dbReference type="ARBA" id="ARBA00001933"/>
    </source>
</evidence>
<comment type="similarity">
    <text evidence="3 9">Belongs to the SHMT family.</text>
</comment>
<comment type="pathway">
    <text evidence="9">One-carbon metabolism; tetrahydrofolate interconversion.</text>
</comment>
<keyword evidence="5 9" id="KW-0963">Cytoplasm</keyword>
<dbReference type="PANTHER" id="PTHR11680:SF35">
    <property type="entry name" value="SERINE HYDROXYMETHYLTRANSFERASE 1"/>
    <property type="match status" value="1"/>
</dbReference>
<dbReference type="UniPathway" id="UPA00288">
    <property type="reaction ID" value="UER01023"/>
</dbReference>
<keyword evidence="7 9" id="KW-0808">Transferase</keyword>
<dbReference type="PROSITE" id="PS00096">
    <property type="entry name" value="SHMT"/>
    <property type="match status" value="1"/>
</dbReference>
<dbReference type="InterPro" id="IPR015421">
    <property type="entry name" value="PyrdxlP-dep_Trfase_major"/>
</dbReference>
<comment type="pathway">
    <text evidence="9">Amino-acid biosynthesis; glycine biosynthesis; glycine from L-serine: step 1/1.</text>
</comment>
<evidence type="ECO:0000313" key="12">
    <source>
        <dbReference type="EMBL" id="OGG41295.1"/>
    </source>
</evidence>
<dbReference type="GO" id="GO:0019264">
    <property type="term" value="P:glycine biosynthetic process from serine"/>
    <property type="evidence" value="ECO:0007669"/>
    <property type="project" value="UniProtKB-UniRule"/>
</dbReference>
<comment type="function">
    <text evidence="9">Catalyzes the reversible interconversion of serine and glycine with tetrahydrofolate (THF) serving as the one-carbon carrier. This reaction serves as the major source of one-carbon groups required for the biosynthesis of purines, thymidylate, methionine, and other important biomolecules. Also exhibits THF-independent aldolase activity toward beta-hydroxyamino acids, producing glycine and aldehydes, via a retro-aldol mechanism.</text>
</comment>
<comment type="subcellular location">
    <subcellularLocation>
        <location evidence="2 9">Cytoplasm</location>
    </subcellularLocation>
</comment>
<dbReference type="UniPathway" id="UPA00193"/>
<dbReference type="SUPFAM" id="SSF53383">
    <property type="entry name" value="PLP-dependent transferases"/>
    <property type="match status" value="1"/>
</dbReference>